<accession>A0A9D4TQY8</accession>
<evidence type="ECO:0000313" key="5">
    <source>
        <dbReference type="EMBL" id="KAI3432456.1"/>
    </source>
</evidence>
<name>A0A9D4TQY8_CHLVU</name>
<sequence>MEQLDNVGRNLRRAARQAMNTAINMTGSGRGTPLLASVNARPSAASKSPTFNPESIKARLSSVPVYAVVNKKNEFVLVSGEDDVKQLGLFFFSEPEAEAMLKTIKEANPKVGKQAKVMTTSMDRVYDFATTPRTETGTEGVIFRFMPDPRQVDLALQLYRHSGVAATGFQGVPLFQAEGLSIRGEKGRYTPLFFSKDDLDEALGAAVSSKDAAAQADARAKAERARTELQEVEAEAAAAASGRDRKAAQRKAAQAKDRLQKYEQRIAEAEAEKKQKLPKVDVGSLEDVISRMERDEQEWSDVIFCPGAGGGLLSN</sequence>
<organism evidence="5 6">
    <name type="scientific">Chlorella vulgaris</name>
    <name type="common">Green alga</name>
    <dbReference type="NCBI Taxonomy" id="3077"/>
    <lineage>
        <taxon>Eukaryota</taxon>
        <taxon>Viridiplantae</taxon>
        <taxon>Chlorophyta</taxon>
        <taxon>core chlorophytes</taxon>
        <taxon>Trebouxiophyceae</taxon>
        <taxon>Chlorellales</taxon>
        <taxon>Chlorellaceae</taxon>
        <taxon>Chlorella clade</taxon>
        <taxon>Chlorella</taxon>
    </lineage>
</organism>
<dbReference type="Proteomes" id="UP001055712">
    <property type="component" value="Unassembled WGS sequence"/>
</dbReference>
<dbReference type="PANTHER" id="PTHR33926:SF4">
    <property type="entry name" value="PROTEIN TIC 22, CHLOROPLASTIC"/>
    <property type="match status" value="1"/>
</dbReference>
<evidence type="ECO:0000256" key="1">
    <source>
        <dbReference type="ARBA" id="ARBA00004229"/>
    </source>
</evidence>
<keyword evidence="2" id="KW-0150">Chloroplast</keyword>
<dbReference type="AlphaFoldDB" id="A0A9D4TQY8"/>
<dbReference type="OrthoDB" id="196308at2759"/>
<feature type="region of interest" description="Disordered" evidence="4">
    <location>
        <begin position="236"/>
        <end position="255"/>
    </location>
</feature>
<evidence type="ECO:0000256" key="3">
    <source>
        <dbReference type="ARBA" id="ARBA00022640"/>
    </source>
</evidence>
<keyword evidence="3" id="KW-0934">Plastid</keyword>
<proteinExistence type="predicted"/>
<dbReference type="GO" id="GO:0015031">
    <property type="term" value="P:protein transport"/>
    <property type="evidence" value="ECO:0007669"/>
    <property type="project" value="InterPro"/>
</dbReference>
<keyword evidence="6" id="KW-1185">Reference proteome</keyword>
<gene>
    <name evidence="5" type="ORF">D9Q98_004006</name>
</gene>
<evidence type="ECO:0000313" key="6">
    <source>
        <dbReference type="Proteomes" id="UP001055712"/>
    </source>
</evidence>
<reference evidence="5" key="2">
    <citation type="submission" date="2020-11" db="EMBL/GenBank/DDBJ databases">
        <authorList>
            <person name="Cecchin M."/>
            <person name="Marcolungo L."/>
            <person name="Rossato M."/>
            <person name="Girolomoni L."/>
            <person name="Cosentino E."/>
            <person name="Cuine S."/>
            <person name="Li-Beisson Y."/>
            <person name="Delledonne M."/>
            <person name="Ballottari M."/>
        </authorList>
    </citation>
    <scope>NUCLEOTIDE SEQUENCE</scope>
    <source>
        <strain evidence="5">211/11P</strain>
        <tissue evidence="5">Whole cell</tissue>
    </source>
</reference>
<comment type="caution">
    <text evidence="5">The sequence shown here is derived from an EMBL/GenBank/DDBJ whole genome shotgun (WGS) entry which is preliminary data.</text>
</comment>
<dbReference type="EMBL" id="SIDB01000005">
    <property type="protein sequence ID" value="KAI3432456.1"/>
    <property type="molecule type" value="Genomic_DNA"/>
</dbReference>
<evidence type="ECO:0000256" key="2">
    <source>
        <dbReference type="ARBA" id="ARBA00022528"/>
    </source>
</evidence>
<dbReference type="Gene3D" id="3.40.1350.100">
    <property type="match status" value="1"/>
</dbReference>
<dbReference type="GO" id="GO:0009507">
    <property type="term" value="C:chloroplast"/>
    <property type="evidence" value="ECO:0007669"/>
    <property type="project" value="UniProtKB-SubCell"/>
</dbReference>
<dbReference type="PANTHER" id="PTHR33926">
    <property type="entry name" value="PROTEIN TIC 22, CHLOROPLASTIC"/>
    <property type="match status" value="1"/>
</dbReference>
<evidence type="ECO:0000256" key="4">
    <source>
        <dbReference type="SAM" id="MobiDB-lite"/>
    </source>
</evidence>
<reference evidence="5" key="1">
    <citation type="journal article" date="2019" name="Plant J.">
        <title>Chlorella vulgaris genome assembly and annotation reveals the molecular basis for metabolic acclimation to high light conditions.</title>
        <authorList>
            <person name="Cecchin M."/>
            <person name="Marcolungo L."/>
            <person name="Rossato M."/>
            <person name="Girolomoni L."/>
            <person name="Cosentino E."/>
            <person name="Cuine S."/>
            <person name="Li-Beisson Y."/>
            <person name="Delledonne M."/>
            <person name="Ballottari M."/>
        </authorList>
    </citation>
    <scope>NUCLEOTIDE SEQUENCE</scope>
    <source>
        <strain evidence="5">211/11P</strain>
    </source>
</reference>
<dbReference type="InterPro" id="IPR007378">
    <property type="entry name" value="Tic22-like"/>
</dbReference>
<comment type="subcellular location">
    <subcellularLocation>
        <location evidence="1">Plastid</location>
        <location evidence="1">Chloroplast</location>
    </subcellularLocation>
</comment>
<dbReference type="Pfam" id="PF04278">
    <property type="entry name" value="Tic22"/>
    <property type="match status" value="1"/>
</dbReference>
<protein>
    <submittedName>
        <fullName evidence="5">Uncharacterized protein</fullName>
    </submittedName>
</protein>